<protein>
    <submittedName>
        <fullName evidence="1">CLUMA_CG005344, isoform A</fullName>
    </submittedName>
</protein>
<gene>
    <name evidence="1" type="ORF">CLUMA_CG005344</name>
</gene>
<dbReference type="AlphaFoldDB" id="A0A1J1HZY6"/>
<dbReference type="Proteomes" id="UP000183832">
    <property type="component" value="Unassembled WGS sequence"/>
</dbReference>
<reference evidence="1 2" key="1">
    <citation type="submission" date="2015-04" db="EMBL/GenBank/DDBJ databases">
        <authorList>
            <person name="Syromyatnikov M.Y."/>
            <person name="Popov V.N."/>
        </authorList>
    </citation>
    <scope>NUCLEOTIDE SEQUENCE [LARGE SCALE GENOMIC DNA]</scope>
</reference>
<name>A0A1J1HZY6_9DIPT</name>
<organism evidence="1 2">
    <name type="scientific">Clunio marinus</name>
    <dbReference type="NCBI Taxonomy" id="568069"/>
    <lineage>
        <taxon>Eukaryota</taxon>
        <taxon>Metazoa</taxon>
        <taxon>Ecdysozoa</taxon>
        <taxon>Arthropoda</taxon>
        <taxon>Hexapoda</taxon>
        <taxon>Insecta</taxon>
        <taxon>Pterygota</taxon>
        <taxon>Neoptera</taxon>
        <taxon>Endopterygota</taxon>
        <taxon>Diptera</taxon>
        <taxon>Nematocera</taxon>
        <taxon>Chironomoidea</taxon>
        <taxon>Chironomidae</taxon>
        <taxon>Clunio</taxon>
    </lineage>
</organism>
<keyword evidence="2" id="KW-1185">Reference proteome</keyword>
<accession>A0A1J1HZY6</accession>
<evidence type="ECO:0000313" key="1">
    <source>
        <dbReference type="EMBL" id="CRK91697.1"/>
    </source>
</evidence>
<proteinExistence type="predicted"/>
<dbReference type="EMBL" id="CVRI01000021">
    <property type="protein sequence ID" value="CRK91697.1"/>
    <property type="molecule type" value="Genomic_DNA"/>
</dbReference>
<evidence type="ECO:0000313" key="2">
    <source>
        <dbReference type="Proteomes" id="UP000183832"/>
    </source>
</evidence>
<sequence>MKERKFPTCPGKPDVYYAHNILFDGNSILFQYAGDIKIIIILDFGTKIKERAKWEKELLRNKTLAQKSKH</sequence>